<keyword evidence="1" id="KW-0732">Signal</keyword>
<comment type="caution">
    <text evidence="2">The sequence shown here is derived from an EMBL/GenBank/DDBJ whole genome shotgun (WGS) entry which is preliminary data.</text>
</comment>
<dbReference type="Proteomes" id="UP000714380">
    <property type="component" value="Unassembled WGS sequence"/>
</dbReference>
<feature type="signal peptide" evidence="1">
    <location>
        <begin position="1"/>
        <end position="22"/>
    </location>
</feature>
<name>A0ABS7ZMR0_9GAMM</name>
<keyword evidence="3" id="KW-1185">Reference proteome</keyword>
<organism evidence="2 3">
    <name type="scientific">Thalassolituus marinus</name>
    <dbReference type="NCBI Taxonomy" id="671053"/>
    <lineage>
        <taxon>Bacteria</taxon>
        <taxon>Pseudomonadati</taxon>
        <taxon>Pseudomonadota</taxon>
        <taxon>Gammaproteobacteria</taxon>
        <taxon>Oceanospirillales</taxon>
        <taxon>Oceanospirillaceae</taxon>
        <taxon>Thalassolituus</taxon>
    </lineage>
</organism>
<evidence type="ECO:0000313" key="2">
    <source>
        <dbReference type="EMBL" id="MCA6062977.1"/>
    </source>
</evidence>
<proteinExistence type="predicted"/>
<evidence type="ECO:0000256" key="1">
    <source>
        <dbReference type="SAM" id="SignalP"/>
    </source>
</evidence>
<sequence>MRNFIRSYLLCLMPLIGMPAGADELSDQQRYLPHDTVLGFKLLDTPLSTIMDELRVPFSGVEDAHHEISGVCVTNSERSQSIHFLTGVIHDYDNLYGYQISSDVSNDCLQSDRLPEPIMDGAGFTIGKRRTEVFQQLGDATGPCTSSCEWKLNFSIAWPEPVISQHTFERNGKQVTAERINRGSYHLVLIRGEFENEQLVDFRLVNYAEGDSSVSFVEHWVLKN</sequence>
<reference evidence="2 3" key="1">
    <citation type="submission" date="2020-12" db="EMBL/GenBank/DDBJ databases">
        <title>Novel Thalassolituus-related marine hydrocarbonoclastic bacteria mediated algae-derived hydrocarbons mineralization in twilight zone of the northern South China Sea.</title>
        <authorList>
            <person name="Dong C."/>
        </authorList>
    </citation>
    <scope>NUCLEOTIDE SEQUENCE [LARGE SCALE GENOMIC DNA]</scope>
    <source>
        <strain evidence="2 3">IMCC1826</strain>
    </source>
</reference>
<feature type="chain" id="PRO_5047370198" evidence="1">
    <location>
        <begin position="23"/>
        <end position="224"/>
    </location>
</feature>
<dbReference type="EMBL" id="JAEDAH010000020">
    <property type="protein sequence ID" value="MCA6062977.1"/>
    <property type="molecule type" value="Genomic_DNA"/>
</dbReference>
<gene>
    <name evidence="2" type="ORF">I9W95_05085</name>
</gene>
<evidence type="ECO:0000313" key="3">
    <source>
        <dbReference type="Proteomes" id="UP000714380"/>
    </source>
</evidence>
<protein>
    <submittedName>
        <fullName evidence="2">Uncharacterized protein</fullName>
    </submittedName>
</protein>
<accession>A0ABS7ZMR0</accession>
<dbReference type="RefSeq" id="WP_225672508.1">
    <property type="nucleotide sequence ID" value="NZ_JAEDAH010000020.1"/>
</dbReference>